<comment type="caution">
    <text evidence="4">The sequence shown here is derived from an EMBL/GenBank/DDBJ whole genome shotgun (WGS) entry which is preliminary data.</text>
</comment>
<evidence type="ECO:0000313" key="5">
    <source>
        <dbReference type="Proteomes" id="UP000783742"/>
    </source>
</evidence>
<feature type="transmembrane region" description="Helical" evidence="2">
    <location>
        <begin position="354"/>
        <end position="373"/>
    </location>
</feature>
<dbReference type="Proteomes" id="UP000783742">
    <property type="component" value="Unassembled WGS sequence"/>
</dbReference>
<name>A0ABS6FGR0_9FIRM</name>
<accession>A0ABS6FGR0</accession>
<keyword evidence="2" id="KW-0812">Transmembrane</keyword>
<reference evidence="4 5" key="1">
    <citation type="submission" date="2021-06" db="EMBL/GenBank/DDBJ databases">
        <authorList>
            <person name="Sun Q."/>
            <person name="Li D."/>
        </authorList>
    </citation>
    <scope>NUCLEOTIDE SEQUENCE [LARGE SCALE GENOMIC DNA]</scope>
    <source>
        <strain evidence="4 5">MSJ-1</strain>
    </source>
</reference>
<gene>
    <name evidence="4" type="ORF">KQI68_05770</name>
</gene>
<evidence type="ECO:0000256" key="2">
    <source>
        <dbReference type="SAM" id="Phobius"/>
    </source>
</evidence>
<keyword evidence="2" id="KW-1133">Transmembrane helix</keyword>
<keyword evidence="5" id="KW-1185">Reference proteome</keyword>
<feature type="coiled-coil region" evidence="1">
    <location>
        <begin position="517"/>
        <end position="600"/>
    </location>
</feature>
<feature type="domain" description="YhaN AAA" evidence="3">
    <location>
        <begin position="1"/>
        <end position="54"/>
    </location>
</feature>
<dbReference type="PANTHER" id="PTHR41259:SF1">
    <property type="entry name" value="DOUBLE-STRAND BREAK REPAIR RAD50 ATPASE, PUTATIVE-RELATED"/>
    <property type="match status" value="1"/>
</dbReference>
<dbReference type="InterPro" id="IPR038734">
    <property type="entry name" value="YhaN_AAA"/>
</dbReference>
<organism evidence="4 5">
    <name type="scientific">Peptoniphilus ovalis</name>
    <dbReference type="NCBI Taxonomy" id="2841503"/>
    <lineage>
        <taxon>Bacteria</taxon>
        <taxon>Bacillati</taxon>
        <taxon>Bacillota</taxon>
        <taxon>Tissierellia</taxon>
        <taxon>Tissierellales</taxon>
        <taxon>Peptoniphilaceae</taxon>
        <taxon>Peptoniphilus</taxon>
    </lineage>
</organism>
<proteinExistence type="predicted"/>
<protein>
    <submittedName>
        <fullName evidence="4">AAA family ATPase</fullName>
    </submittedName>
</protein>
<evidence type="ECO:0000256" key="1">
    <source>
        <dbReference type="SAM" id="Coils"/>
    </source>
</evidence>
<keyword evidence="1" id="KW-0175">Coiled coil</keyword>
<feature type="coiled-coil region" evidence="1">
    <location>
        <begin position="216"/>
        <end position="272"/>
    </location>
</feature>
<evidence type="ECO:0000259" key="3">
    <source>
        <dbReference type="Pfam" id="PF13514"/>
    </source>
</evidence>
<evidence type="ECO:0000313" key="4">
    <source>
        <dbReference type="EMBL" id="MBU5669344.1"/>
    </source>
</evidence>
<dbReference type="EMBL" id="JAHLQO010000004">
    <property type="protein sequence ID" value="MBU5669344.1"/>
    <property type="molecule type" value="Genomic_DNA"/>
</dbReference>
<dbReference type="PANTHER" id="PTHR41259">
    <property type="entry name" value="DOUBLE-STRAND BREAK REPAIR RAD50 ATPASE, PUTATIVE-RELATED"/>
    <property type="match status" value="1"/>
</dbReference>
<dbReference type="RefSeq" id="WP_216549183.1">
    <property type="nucleotide sequence ID" value="NZ_JAHLQO010000004.1"/>
</dbReference>
<feature type="transmembrane region" description="Helical" evidence="2">
    <location>
        <begin position="379"/>
        <end position="396"/>
    </location>
</feature>
<keyword evidence="2" id="KW-0472">Membrane</keyword>
<dbReference type="Pfam" id="PF13514">
    <property type="entry name" value="AAA_27"/>
    <property type="match status" value="1"/>
</dbReference>
<sequence length="748" mass="88824">MKFNEFGLLNFGKFEDKIIHLEDGLNIIYGENEGGKSTIVNFIDGIFYGFSKDSLKKKIKDDIYDKSKPWNSNLYKGYINLSDGKKDYRISRDFENDTLNILDIYKGEELTDSDKLYEYSRIPQPGALFFDINRKMYCSSFFLSQRLSQVEEDAANELKQRIDNFSVSSNENFNYNKVLEKMEEDLYKLGTNKRKTSDIGRLYSELDKINNESSSLVHIRDKYNEVLDELNKKNQRLNELKDNLRGRKLFELQNLKEKLKTLEDKNIKDELNYEDYDRAIELNKLIRFYLNKLDSLMIDNDDEFISDETDYEEDYINFRNINDRLNELNLDNFSKEMEIISSDLVNIKNNGNFYLLKIISSFLLSVLIIVLSIYFKNYFFIILSLIPLTYSYFRVLRYRENRDLQNRLKNKLVILKKKSVEKTLEKQKYDREFEILYNKYNVSNTTELSQILENNRLENVKRLSKKEFNKLVEDRNREELIDTKNKIKEFEDEIYYIFDKYGVNNISEFKNKFNDFKDASINEINNIKLQIKDLSREDLGGEIYQESDISDIENKIRNENLEISNLEGVLSALEDSLSKYRSLKEKSYELNRRLEKLEHNKEVLEFSISKLKSFMKSRREDSLPAIKNNIEKIISQITDSKYDEILIDDKFNIKIYDNDLNDYVDLSSLSIGTIDQIYLSFRLSISKIISDKNIPIILDSHFDSYDDNRLYNTLSILGENNQTIIFTSTKREIEILNKMNRNYNLINI</sequence>